<dbReference type="EMBL" id="BGPR01006858">
    <property type="protein sequence ID" value="GBN22380.1"/>
    <property type="molecule type" value="Genomic_DNA"/>
</dbReference>
<evidence type="ECO:0000313" key="2">
    <source>
        <dbReference type="Proteomes" id="UP000499080"/>
    </source>
</evidence>
<dbReference type="Proteomes" id="UP000499080">
    <property type="component" value="Unassembled WGS sequence"/>
</dbReference>
<sequence>MKISCTVLHLQYGSYAYNMFGSTMLADSISSSLLFLTRETTSGSFFSVPAPSSKSSAFKIMVVTGSSMRHVTFMLLVNVEEEESGEITPEKMGESLCRNSHWTLSIFRQEWSQLWNGNDLTAYQLSYCFIGTGKGP</sequence>
<keyword evidence="2" id="KW-1185">Reference proteome</keyword>
<proteinExistence type="predicted"/>
<dbReference type="AlphaFoldDB" id="A0A4Y2M7H5"/>
<evidence type="ECO:0000313" key="1">
    <source>
        <dbReference type="EMBL" id="GBN22380.1"/>
    </source>
</evidence>
<protein>
    <submittedName>
        <fullName evidence="1">Uncharacterized protein</fullName>
    </submittedName>
</protein>
<comment type="caution">
    <text evidence="1">The sequence shown here is derived from an EMBL/GenBank/DDBJ whole genome shotgun (WGS) entry which is preliminary data.</text>
</comment>
<organism evidence="1 2">
    <name type="scientific">Araneus ventricosus</name>
    <name type="common">Orbweaver spider</name>
    <name type="synonym">Epeira ventricosa</name>
    <dbReference type="NCBI Taxonomy" id="182803"/>
    <lineage>
        <taxon>Eukaryota</taxon>
        <taxon>Metazoa</taxon>
        <taxon>Ecdysozoa</taxon>
        <taxon>Arthropoda</taxon>
        <taxon>Chelicerata</taxon>
        <taxon>Arachnida</taxon>
        <taxon>Araneae</taxon>
        <taxon>Araneomorphae</taxon>
        <taxon>Entelegynae</taxon>
        <taxon>Araneoidea</taxon>
        <taxon>Araneidae</taxon>
        <taxon>Araneus</taxon>
    </lineage>
</organism>
<accession>A0A4Y2M7H5</accession>
<gene>
    <name evidence="1" type="ORF">AVEN_142956_1</name>
</gene>
<name>A0A4Y2M7H5_ARAVE</name>
<reference evidence="1 2" key="1">
    <citation type="journal article" date="2019" name="Sci. Rep.">
        <title>Orb-weaving spider Araneus ventricosus genome elucidates the spidroin gene catalogue.</title>
        <authorList>
            <person name="Kono N."/>
            <person name="Nakamura H."/>
            <person name="Ohtoshi R."/>
            <person name="Moran D.A.P."/>
            <person name="Shinohara A."/>
            <person name="Yoshida Y."/>
            <person name="Fujiwara M."/>
            <person name="Mori M."/>
            <person name="Tomita M."/>
            <person name="Arakawa K."/>
        </authorList>
    </citation>
    <scope>NUCLEOTIDE SEQUENCE [LARGE SCALE GENOMIC DNA]</scope>
</reference>